<dbReference type="InterPro" id="IPR001752">
    <property type="entry name" value="Kinesin_motor_dom"/>
</dbReference>
<dbReference type="GO" id="GO:0003777">
    <property type="term" value="F:microtubule motor activity"/>
    <property type="evidence" value="ECO:0007669"/>
    <property type="project" value="InterPro"/>
</dbReference>
<dbReference type="SMART" id="SM00129">
    <property type="entry name" value="KISc"/>
    <property type="match status" value="1"/>
</dbReference>
<protein>
    <recommendedName>
        <fullName evidence="3">Kinesin motor domain-containing protein</fullName>
    </recommendedName>
</protein>
<dbReference type="AlphaFoldDB" id="A0AAV9I2Z8"/>
<dbReference type="GO" id="GO:0005524">
    <property type="term" value="F:ATP binding"/>
    <property type="evidence" value="ECO:0007669"/>
    <property type="project" value="InterPro"/>
</dbReference>
<feature type="compositionally biased region" description="Polar residues" evidence="2">
    <location>
        <begin position="1"/>
        <end position="12"/>
    </location>
</feature>
<feature type="region of interest" description="Disordered" evidence="2">
    <location>
        <begin position="1"/>
        <end position="55"/>
    </location>
</feature>
<feature type="domain" description="Kinesin motor" evidence="3">
    <location>
        <begin position="484"/>
        <end position="802"/>
    </location>
</feature>
<evidence type="ECO:0000259" key="3">
    <source>
        <dbReference type="SMART" id="SM00129"/>
    </source>
</evidence>
<name>A0AAV9I2Z8_9RHOD</name>
<dbReference type="InterPro" id="IPR027417">
    <property type="entry name" value="P-loop_NTPase"/>
</dbReference>
<accession>A0AAV9I2Z8</accession>
<sequence length="807" mass="94750">MKANTWTKSRIPQPTLVRHHGTTKTRESGGNLKRGETPLTEISNEPTIEESKSDNALQCSTVRGWKTVKPNIALKASKDKEEPFRKVKERLETQESKIEQAEQTTKSYEEQQQQYQQQMDILLKDIKYLEEQETSTKESINSLEKELILAMRELETFEQNRKQKEEQLDELKVQISVIQGQIQVEETKTQSIQSRIEEQRAMLSSLYEEELSLQKQIQSERNRNQDELYKMEEMNTTETNLETEITKMKEQKEEHAKLVLEQENEREETIQQLERLKEDFYRTEIEIHQKEEEERAIEKEIADLDLQGEQYPQRKNELEQEIAHLKDNLNVVKVNIDQLKASISQRENEYKAQKNALEDLRQSSERALSTEKTNLASMQSQLEQLNEKNKQIQHAIKKKQDDAEYFNSALDQQRTLLVSLRNKMSALELRLDEERNIHLIEQQKLNALQERMQTQQSIIDELKEQRRNNGAIQEELQRKVYEMRPNMQVFCKLEPNDITDESTADSVQHLSLDMRNSELVARKMRGLEEVSSSIFPFDQIFDTDATHDEIFRHCTAFIDQIWKTRNVCIFSYAIDTHQRQLFFDANQGLVFLTLLHLLETLNVTSQCKPAFVVEFFRVWEDKMEDIFHSTWDDDIKDTVQENTRTDTTSNLTSIEISNAKQLQERLVTRMSSQHWKSQQGHFVFRINIKDEASPSFNMQSGITFIHLQAPDIQDKKTLQYQETEKNFVSLLHLLTQLANREKTGFSNSPYCILPNKLFECLSNNPKLLSILQLPKSTRNIQSTLLLLNLGQKLNCCEIVQRKAAFHR</sequence>
<evidence type="ECO:0000313" key="4">
    <source>
        <dbReference type="EMBL" id="KAK4522265.1"/>
    </source>
</evidence>
<evidence type="ECO:0000256" key="2">
    <source>
        <dbReference type="SAM" id="MobiDB-lite"/>
    </source>
</evidence>
<organism evidence="4 5">
    <name type="scientific">Galdieria yellowstonensis</name>
    <dbReference type="NCBI Taxonomy" id="3028027"/>
    <lineage>
        <taxon>Eukaryota</taxon>
        <taxon>Rhodophyta</taxon>
        <taxon>Bangiophyceae</taxon>
        <taxon>Galdieriales</taxon>
        <taxon>Galdieriaceae</taxon>
        <taxon>Galdieria</taxon>
    </lineage>
</organism>
<dbReference type="SUPFAM" id="SSF52540">
    <property type="entry name" value="P-loop containing nucleoside triphosphate hydrolases"/>
    <property type="match status" value="1"/>
</dbReference>
<gene>
    <name evidence="4" type="ORF">GAYE_HPESCF16G0145</name>
</gene>
<feature type="coiled-coil region" evidence="1">
    <location>
        <begin position="84"/>
        <end position="181"/>
    </location>
</feature>
<dbReference type="Proteomes" id="UP001300502">
    <property type="component" value="Unassembled WGS sequence"/>
</dbReference>
<evidence type="ECO:0000313" key="5">
    <source>
        <dbReference type="Proteomes" id="UP001300502"/>
    </source>
</evidence>
<keyword evidence="1" id="KW-0175">Coiled coil</keyword>
<dbReference type="InterPro" id="IPR036961">
    <property type="entry name" value="Kinesin_motor_dom_sf"/>
</dbReference>
<comment type="caution">
    <text evidence="4">The sequence shown here is derived from an EMBL/GenBank/DDBJ whole genome shotgun (WGS) entry which is preliminary data.</text>
</comment>
<dbReference type="GO" id="GO:0008017">
    <property type="term" value="F:microtubule binding"/>
    <property type="evidence" value="ECO:0007669"/>
    <property type="project" value="InterPro"/>
</dbReference>
<evidence type="ECO:0000256" key="1">
    <source>
        <dbReference type="SAM" id="Coils"/>
    </source>
</evidence>
<keyword evidence="5" id="KW-1185">Reference proteome</keyword>
<dbReference type="Gene3D" id="3.40.850.10">
    <property type="entry name" value="Kinesin motor domain"/>
    <property type="match status" value="1"/>
</dbReference>
<reference evidence="4 5" key="1">
    <citation type="submission" date="2022-07" db="EMBL/GenBank/DDBJ databases">
        <title>Genome-wide signatures of adaptation to extreme environments.</title>
        <authorList>
            <person name="Cho C.H."/>
            <person name="Yoon H.S."/>
        </authorList>
    </citation>
    <scope>NUCLEOTIDE SEQUENCE [LARGE SCALE GENOMIC DNA]</scope>
    <source>
        <strain evidence="4 5">108.79 E11</strain>
    </source>
</reference>
<proteinExistence type="predicted"/>
<dbReference type="Pfam" id="PF16796">
    <property type="entry name" value="Microtub_bd"/>
    <property type="match status" value="1"/>
</dbReference>
<dbReference type="InterPro" id="IPR031852">
    <property type="entry name" value="Vik1/Cik1_MT-bd"/>
</dbReference>
<dbReference type="EMBL" id="JANCYU010000003">
    <property type="protein sequence ID" value="KAK4522265.1"/>
    <property type="molecule type" value="Genomic_DNA"/>
</dbReference>
<dbReference type="GO" id="GO:0007018">
    <property type="term" value="P:microtubule-based movement"/>
    <property type="evidence" value="ECO:0007669"/>
    <property type="project" value="InterPro"/>
</dbReference>
<feature type="coiled-coil region" evidence="1">
    <location>
        <begin position="231"/>
        <end position="479"/>
    </location>
</feature>